<dbReference type="RefSeq" id="WP_328956588.1">
    <property type="nucleotide sequence ID" value="NZ_CP108110.1"/>
</dbReference>
<dbReference type="EMBL" id="CP108110">
    <property type="protein sequence ID" value="WUQ85914.1"/>
    <property type="molecule type" value="Genomic_DNA"/>
</dbReference>
<feature type="domain" description="LytR/CpsA/Psr regulator C-terminal" evidence="5">
    <location>
        <begin position="420"/>
        <end position="506"/>
    </location>
</feature>
<evidence type="ECO:0000313" key="7">
    <source>
        <dbReference type="Proteomes" id="UP001432222"/>
    </source>
</evidence>
<dbReference type="Pfam" id="PF13399">
    <property type="entry name" value="LytR_C"/>
    <property type="match status" value="1"/>
</dbReference>
<keyword evidence="3" id="KW-0472">Membrane</keyword>
<feature type="compositionally biased region" description="Pro residues" evidence="2">
    <location>
        <begin position="527"/>
        <end position="542"/>
    </location>
</feature>
<feature type="domain" description="Cell envelope-related transcriptional attenuator" evidence="4">
    <location>
        <begin position="125"/>
        <end position="279"/>
    </location>
</feature>
<dbReference type="Proteomes" id="UP001432222">
    <property type="component" value="Chromosome"/>
</dbReference>
<accession>A0ABZ1U4Z2</accession>
<dbReference type="InterPro" id="IPR050922">
    <property type="entry name" value="LytR/CpsA/Psr_CW_biosynth"/>
</dbReference>
<name>A0ABZ1U4Z2_9ACTN</name>
<comment type="similarity">
    <text evidence="1">Belongs to the LytR/CpsA/Psr (LCP) family.</text>
</comment>
<feature type="transmembrane region" description="Helical" evidence="3">
    <location>
        <begin position="49"/>
        <end position="68"/>
    </location>
</feature>
<protein>
    <submittedName>
        <fullName evidence="6">LCP family protein</fullName>
    </submittedName>
</protein>
<dbReference type="PANTHER" id="PTHR33392">
    <property type="entry name" value="POLYISOPRENYL-TEICHOIC ACID--PEPTIDOGLYCAN TEICHOIC ACID TRANSFERASE TAGU"/>
    <property type="match status" value="1"/>
</dbReference>
<dbReference type="InterPro" id="IPR027381">
    <property type="entry name" value="LytR/CpsA/Psr_C"/>
</dbReference>
<feature type="compositionally biased region" description="Low complexity" evidence="2">
    <location>
        <begin position="385"/>
        <end position="394"/>
    </location>
</feature>
<organism evidence="6 7">
    <name type="scientific">Kitasatospora purpeofusca</name>
    <dbReference type="NCBI Taxonomy" id="67352"/>
    <lineage>
        <taxon>Bacteria</taxon>
        <taxon>Bacillati</taxon>
        <taxon>Actinomycetota</taxon>
        <taxon>Actinomycetes</taxon>
        <taxon>Kitasatosporales</taxon>
        <taxon>Streptomycetaceae</taxon>
        <taxon>Kitasatospora</taxon>
    </lineage>
</organism>
<proteinExistence type="inferred from homology"/>
<dbReference type="Gene3D" id="3.40.630.190">
    <property type="entry name" value="LCP protein"/>
    <property type="match status" value="1"/>
</dbReference>
<dbReference type="InterPro" id="IPR004474">
    <property type="entry name" value="LytR_CpsA_psr"/>
</dbReference>
<feature type="region of interest" description="Disordered" evidence="2">
    <location>
        <begin position="368"/>
        <end position="394"/>
    </location>
</feature>
<reference evidence="6" key="1">
    <citation type="submission" date="2022-10" db="EMBL/GenBank/DDBJ databases">
        <title>The complete genomes of actinobacterial strains from the NBC collection.</title>
        <authorList>
            <person name="Joergensen T.S."/>
            <person name="Alvarez Arevalo M."/>
            <person name="Sterndorff E.B."/>
            <person name="Faurdal D."/>
            <person name="Vuksanovic O."/>
            <person name="Mourched A.-S."/>
            <person name="Charusanti P."/>
            <person name="Shaw S."/>
            <person name="Blin K."/>
            <person name="Weber T."/>
        </authorList>
    </citation>
    <scope>NUCLEOTIDE SEQUENCE</scope>
    <source>
        <strain evidence="6">NBC_00222</strain>
    </source>
</reference>
<keyword evidence="7" id="KW-1185">Reference proteome</keyword>
<dbReference type="Gene3D" id="3.30.70.2390">
    <property type="match status" value="1"/>
</dbReference>
<feature type="compositionally biased region" description="Low complexity" evidence="2">
    <location>
        <begin position="550"/>
        <end position="564"/>
    </location>
</feature>
<evidence type="ECO:0000259" key="5">
    <source>
        <dbReference type="Pfam" id="PF13399"/>
    </source>
</evidence>
<evidence type="ECO:0000313" key="6">
    <source>
        <dbReference type="EMBL" id="WUQ85914.1"/>
    </source>
</evidence>
<dbReference type="NCBIfam" id="TIGR00350">
    <property type="entry name" value="lytR_cpsA_psr"/>
    <property type="match status" value="1"/>
</dbReference>
<evidence type="ECO:0000256" key="1">
    <source>
        <dbReference type="ARBA" id="ARBA00006068"/>
    </source>
</evidence>
<gene>
    <name evidence="6" type="ORF">OHA16_24850</name>
</gene>
<keyword evidence="3" id="KW-1133">Transmembrane helix</keyword>
<evidence type="ECO:0000256" key="2">
    <source>
        <dbReference type="SAM" id="MobiDB-lite"/>
    </source>
</evidence>
<feature type="region of interest" description="Disordered" evidence="2">
    <location>
        <begin position="1"/>
        <end position="40"/>
    </location>
</feature>
<evidence type="ECO:0000259" key="4">
    <source>
        <dbReference type="Pfam" id="PF03816"/>
    </source>
</evidence>
<evidence type="ECO:0000256" key="3">
    <source>
        <dbReference type="SAM" id="Phobius"/>
    </source>
</evidence>
<keyword evidence="3" id="KW-0812">Transmembrane</keyword>
<feature type="compositionally biased region" description="Gly residues" evidence="2">
    <location>
        <begin position="373"/>
        <end position="384"/>
    </location>
</feature>
<feature type="compositionally biased region" description="Basic and acidic residues" evidence="2">
    <location>
        <begin position="24"/>
        <end position="40"/>
    </location>
</feature>
<dbReference type="Pfam" id="PF03816">
    <property type="entry name" value="LytR_cpsA_psr"/>
    <property type="match status" value="1"/>
</dbReference>
<feature type="region of interest" description="Disordered" evidence="2">
    <location>
        <begin position="522"/>
        <end position="588"/>
    </location>
</feature>
<dbReference type="PANTHER" id="PTHR33392:SF6">
    <property type="entry name" value="POLYISOPRENYL-TEICHOIC ACID--PEPTIDOGLYCAN TEICHOIC ACID TRANSFERASE TAGU"/>
    <property type="match status" value="1"/>
</dbReference>
<sequence>MPVSPRSAQPEDPTGDPLEQSGDPLDRCDEPFDRPGGSSERRRFWPRRLAAGIAFSVLVTSCGGWAVLHGIGSIDRVDAFSNDRARPADDGSTTFLVVGTDERDGIPEKTLKTVLHAGGESCHCTDTMMIVQLSGDGSRAGVISIPRDSYVDIPAHRNPATRRTVPAGKGKINAAFGMGGPQLTVATVEQNTGLRIDHYLQVDFAGFVSAVDAVGGVRVCTAKPLKDEYSGLDLPAGTSTLDGAGALKYVRARHVDGSSDLGRMHRQQKLVAQLLHQVTSGGTLLNPVRLARATDSLLASVKADKGLSADDLITLATRMKELTAGRADFVTVPLASVDHPVAGWGSTVLWDKERARALFDAVREGRPLAAEDGGAGGTGSGAGGAEPSAAPTSGAGAAAAAGAAAGAGAGAGAGTVAPEQVHVQVFNAAGVAGLGARVDAELRRAGFATTGAPSNAPAGTPAGRTVIRYDPHWAESARTLAGAMPTAELTPVPGLGAILQVYAGADHPAAGSTAAAAGPSATAVAVPAPPPPSSPPSAPSSPVPGGGSGAAPSGPATEARAEGAAGAGPAGAGVAAAGAERASDIICP</sequence>